<dbReference type="AlphaFoldDB" id="A0A7W9HFZ2"/>
<dbReference type="PANTHER" id="PTHR16305">
    <property type="entry name" value="TESTICULAR SOLUBLE ADENYLYL CYCLASE"/>
    <property type="match status" value="1"/>
</dbReference>
<dbReference type="Pfam" id="PF13191">
    <property type="entry name" value="AAA_16"/>
    <property type="match status" value="1"/>
</dbReference>
<dbReference type="InterPro" id="IPR027417">
    <property type="entry name" value="P-loop_NTPase"/>
</dbReference>
<evidence type="ECO:0000313" key="4">
    <source>
        <dbReference type="EMBL" id="MBB5801559.1"/>
    </source>
</evidence>
<dbReference type="PROSITE" id="PS50043">
    <property type="entry name" value="HTH_LUXR_2"/>
    <property type="match status" value="1"/>
</dbReference>
<dbReference type="SUPFAM" id="SSF52540">
    <property type="entry name" value="P-loop containing nucleoside triphosphate hydrolases"/>
    <property type="match status" value="1"/>
</dbReference>
<keyword evidence="4" id="KW-0238">DNA-binding</keyword>
<reference evidence="4 5" key="1">
    <citation type="submission" date="2020-08" db="EMBL/GenBank/DDBJ databases">
        <title>Sequencing the genomes of 1000 actinobacteria strains.</title>
        <authorList>
            <person name="Klenk H.-P."/>
        </authorList>
    </citation>
    <scope>NUCLEOTIDE SEQUENCE [LARGE SCALE GENOMIC DNA]</scope>
    <source>
        <strain evidence="4 5">DSM 45486</strain>
    </source>
</reference>
<feature type="domain" description="HTH luxR-type" evidence="3">
    <location>
        <begin position="843"/>
        <end position="908"/>
    </location>
</feature>
<dbReference type="GO" id="GO:0004016">
    <property type="term" value="F:adenylate cyclase activity"/>
    <property type="evidence" value="ECO:0007669"/>
    <property type="project" value="TreeGrafter"/>
</dbReference>
<comment type="caution">
    <text evidence="4">The sequence shown here is derived from an EMBL/GenBank/DDBJ whole genome shotgun (WGS) entry which is preliminary data.</text>
</comment>
<dbReference type="PANTHER" id="PTHR16305:SF28">
    <property type="entry name" value="GUANYLATE CYCLASE DOMAIN-CONTAINING PROTEIN"/>
    <property type="match status" value="1"/>
</dbReference>
<dbReference type="Proteomes" id="UP000552097">
    <property type="component" value="Unassembled WGS sequence"/>
</dbReference>
<dbReference type="Gene3D" id="1.25.40.10">
    <property type="entry name" value="Tetratricopeptide repeat domain"/>
    <property type="match status" value="1"/>
</dbReference>
<dbReference type="InterPro" id="IPR011990">
    <property type="entry name" value="TPR-like_helical_dom_sf"/>
</dbReference>
<dbReference type="PRINTS" id="PR00038">
    <property type="entry name" value="HTHLUXR"/>
</dbReference>
<dbReference type="SUPFAM" id="SSF46894">
    <property type="entry name" value="C-terminal effector domain of the bipartite response regulators"/>
    <property type="match status" value="1"/>
</dbReference>
<organism evidence="4 5">
    <name type="scientific">Saccharothrix ecbatanensis</name>
    <dbReference type="NCBI Taxonomy" id="1105145"/>
    <lineage>
        <taxon>Bacteria</taxon>
        <taxon>Bacillati</taxon>
        <taxon>Actinomycetota</taxon>
        <taxon>Actinomycetes</taxon>
        <taxon>Pseudonocardiales</taxon>
        <taxon>Pseudonocardiaceae</taxon>
        <taxon>Saccharothrix</taxon>
    </lineage>
</organism>
<protein>
    <submittedName>
        <fullName evidence="4">DNA-binding CsgD family transcriptional regulator</fullName>
    </submittedName>
</protein>
<dbReference type="GO" id="GO:0003677">
    <property type="term" value="F:DNA binding"/>
    <property type="evidence" value="ECO:0007669"/>
    <property type="project" value="UniProtKB-KW"/>
</dbReference>
<dbReference type="EMBL" id="JACHMO010000001">
    <property type="protein sequence ID" value="MBB5801559.1"/>
    <property type="molecule type" value="Genomic_DNA"/>
</dbReference>
<dbReference type="PROSITE" id="PS00622">
    <property type="entry name" value="HTH_LUXR_1"/>
    <property type="match status" value="1"/>
</dbReference>
<keyword evidence="2" id="KW-0067">ATP-binding</keyword>
<dbReference type="SMART" id="SM00421">
    <property type="entry name" value="HTH_LUXR"/>
    <property type="match status" value="1"/>
</dbReference>
<dbReference type="CDD" id="cd06170">
    <property type="entry name" value="LuxR_C_like"/>
    <property type="match status" value="1"/>
</dbReference>
<evidence type="ECO:0000259" key="3">
    <source>
        <dbReference type="PROSITE" id="PS50043"/>
    </source>
</evidence>
<evidence type="ECO:0000313" key="5">
    <source>
        <dbReference type="Proteomes" id="UP000552097"/>
    </source>
</evidence>
<dbReference type="GO" id="GO:0006355">
    <property type="term" value="P:regulation of DNA-templated transcription"/>
    <property type="evidence" value="ECO:0007669"/>
    <property type="project" value="InterPro"/>
</dbReference>
<keyword evidence="5" id="KW-1185">Reference proteome</keyword>
<dbReference type="Gene3D" id="1.10.10.10">
    <property type="entry name" value="Winged helix-like DNA-binding domain superfamily/Winged helix DNA-binding domain"/>
    <property type="match status" value="1"/>
</dbReference>
<dbReference type="GO" id="GO:0005737">
    <property type="term" value="C:cytoplasm"/>
    <property type="evidence" value="ECO:0007669"/>
    <property type="project" value="TreeGrafter"/>
</dbReference>
<gene>
    <name evidence="4" type="ORF">F4560_001327</name>
</gene>
<dbReference type="Pfam" id="PF00196">
    <property type="entry name" value="GerE"/>
    <property type="match status" value="1"/>
</dbReference>
<dbReference type="RefSeq" id="WP_184917546.1">
    <property type="nucleotide sequence ID" value="NZ_JACHMO010000001.1"/>
</dbReference>
<sequence>MVLSDHRGALAELTALLAECTLGAGRFALVSGGLASGKTELLQQFQRRAADAGALLLTAAGAPAERALQAGIVDQLFHGAGLPPEIADRISHLIMPFAATVDESDSDVRAIRHGSVRAVHEMCGIVLELTRERPVVICVDDVQFADSSSLQFLLYLRRRMGSGRVLVVLTEWEQPQLTLPLFHGEMTRRPHHRIRLAPLSEAGIADLLRERAGQDDADAADEAAESAPVLHRITGGNPMLVRAMIEDVDAGRPAGPERVGPAFGRAVLECLHRWEAGLLDVARAVAVLGEDRTPLLVGRLAGTTPEAAEQVADILTAAGLLVDGRFRHPGAEAAVLDSMPGAERSRLHAHAAELLYQRGAATAVVADHLVAADRVSAGWPVAVLRIAAEQALMGDDVAAAVRYLEPALPAADEDERLGITCVLVHALWRVNPAAAVVHAAPLREAMWDGRLRGRDAMSVVQHALWNGDEATAIRALDILKAKPELLDAQSAAELRIICQWVHGLGAATSMASNAASDADPWVAAAEALGTFWTAEFCADATDSAEHILQSCHPGDMALEVVLTALLILVHGGHTEHAERWCERLAAEAARSGAVTWQALIEVIRADIALRRGEVVVAVARAETALGLLPHQGWGVSIGYPLAVLLQANSVLGRHRVVGELMRLRVPDAMFSTVCGLRYLNARGHANLTAGRVLAAISDFQNCGTRMRDWGIDLPVLASWRCGLAEANLLLGRPEVARELIREQMRLPAGDRRTRGTSLRVMAAAGEPEERPALLREAVHHLRQAGDRVELARALSDLSEALADIGEHGQSRELARIAAEETKASYSGALPIPIDWAVGDAADPPDEPPALSDSERRVAELAAQGHTNREISGLLYITVSTVEQHLTRVYRKLGLKSRADLPRRLAHLTGTTSTRAFEARG</sequence>
<name>A0A7W9HFZ2_9PSEU</name>
<dbReference type="InterPro" id="IPR016032">
    <property type="entry name" value="Sig_transdc_resp-reg_C-effctor"/>
</dbReference>
<proteinExistence type="predicted"/>
<keyword evidence="1" id="KW-0547">Nucleotide-binding</keyword>
<dbReference type="InterPro" id="IPR041664">
    <property type="entry name" value="AAA_16"/>
</dbReference>
<dbReference type="InterPro" id="IPR000792">
    <property type="entry name" value="Tscrpt_reg_LuxR_C"/>
</dbReference>
<accession>A0A7W9HFZ2</accession>
<evidence type="ECO:0000256" key="2">
    <source>
        <dbReference type="ARBA" id="ARBA00022840"/>
    </source>
</evidence>
<dbReference type="GO" id="GO:0005524">
    <property type="term" value="F:ATP binding"/>
    <property type="evidence" value="ECO:0007669"/>
    <property type="project" value="UniProtKB-KW"/>
</dbReference>
<evidence type="ECO:0000256" key="1">
    <source>
        <dbReference type="ARBA" id="ARBA00022741"/>
    </source>
</evidence>
<dbReference type="InterPro" id="IPR036388">
    <property type="entry name" value="WH-like_DNA-bd_sf"/>
</dbReference>